<evidence type="ECO:0000256" key="4">
    <source>
        <dbReference type="ARBA" id="ARBA00010763"/>
    </source>
</evidence>
<name>A0AAN4ZZR5_9RHOB</name>
<evidence type="ECO:0000313" key="16">
    <source>
        <dbReference type="Proteomes" id="UP000634647"/>
    </source>
</evidence>
<reference evidence="14 15" key="2">
    <citation type="submission" date="2016-10" db="EMBL/GenBank/DDBJ databases">
        <authorList>
            <person name="Varghese N."/>
            <person name="Submissions S."/>
        </authorList>
    </citation>
    <scope>NUCLEOTIDE SEQUENCE [LARGE SCALE GENOMIC DNA]</scope>
    <source>
        <strain evidence="14 15">DSM 24802</strain>
    </source>
</reference>
<comment type="cofactor">
    <cofactor evidence="1 11">
        <name>Mg(2+)</name>
        <dbReference type="ChEBI" id="CHEBI:18420"/>
    </cofactor>
</comment>
<dbReference type="FunFam" id="3.40.980.10:FF:000004">
    <property type="entry name" value="Molybdopterin molybdenumtransferase"/>
    <property type="match status" value="1"/>
</dbReference>
<feature type="domain" description="MoaB/Mog" evidence="12">
    <location>
        <begin position="189"/>
        <end position="326"/>
    </location>
</feature>
<evidence type="ECO:0000256" key="9">
    <source>
        <dbReference type="ARBA" id="ARBA00023150"/>
    </source>
</evidence>
<comment type="catalytic activity">
    <reaction evidence="10">
        <text>adenylyl-molybdopterin + molybdate = Mo-molybdopterin + AMP + H(+)</text>
        <dbReference type="Rhea" id="RHEA:35047"/>
        <dbReference type="ChEBI" id="CHEBI:15378"/>
        <dbReference type="ChEBI" id="CHEBI:36264"/>
        <dbReference type="ChEBI" id="CHEBI:62727"/>
        <dbReference type="ChEBI" id="CHEBI:71302"/>
        <dbReference type="ChEBI" id="CHEBI:456215"/>
        <dbReference type="EC" id="2.10.1.1"/>
    </reaction>
</comment>
<dbReference type="GO" id="GO:0005829">
    <property type="term" value="C:cytosol"/>
    <property type="evidence" value="ECO:0007669"/>
    <property type="project" value="TreeGrafter"/>
</dbReference>
<comment type="similarity">
    <text evidence="4 11">Belongs to the MoeA family.</text>
</comment>
<evidence type="ECO:0000256" key="8">
    <source>
        <dbReference type="ARBA" id="ARBA00022842"/>
    </source>
</evidence>
<dbReference type="InterPro" id="IPR038987">
    <property type="entry name" value="MoeA-like"/>
</dbReference>
<evidence type="ECO:0000259" key="12">
    <source>
        <dbReference type="SMART" id="SM00852"/>
    </source>
</evidence>
<dbReference type="Gene3D" id="3.90.105.10">
    <property type="entry name" value="Molybdopterin biosynthesis moea protein, domain 2"/>
    <property type="match status" value="1"/>
</dbReference>
<dbReference type="PROSITE" id="PS01079">
    <property type="entry name" value="MOCF_BIOSYNTHESIS_2"/>
    <property type="match status" value="1"/>
</dbReference>
<dbReference type="GO" id="GO:0061599">
    <property type="term" value="F:molybdopterin molybdotransferase activity"/>
    <property type="evidence" value="ECO:0007669"/>
    <property type="project" value="UniProtKB-UniRule"/>
</dbReference>
<protein>
    <recommendedName>
        <fullName evidence="11">Molybdopterin molybdenumtransferase</fullName>
        <ecNumber evidence="11">2.10.1.1</ecNumber>
    </recommendedName>
</protein>
<dbReference type="Proteomes" id="UP000199541">
    <property type="component" value="Unassembled WGS sequence"/>
</dbReference>
<dbReference type="Pfam" id="PF03454">
    <property type="entry name" value="MoeA_C"/>
    <property type="match status" value="1"/>
</dbReference>
<dbReference type="RefSeq" id="WP_035846827.1">
    <property type="nucleotide sequence ID" value="NZ_BNAB01000009.1"/>
</dbReference>
<evidence type="ECO:0000256" key="5">
    <source>
        <dbReference type="ARBA" id="ARBA00022505"/>
    </source>
</evidence>
<dbReference type="Proteomes" id="UP000634647">
    <property type="component" value="Unassembled WGS sequence"/>
</dbReference>
<dbReference type="SUPFAM" id="SSF63882">
    <property type="entry name" value="MoeA N-terminal region -like"/>
    <property type="match status" value="1"/>
</dbReference>
<evidence type="ECO:0000313" key="14">
    <source>
        <dbReference type="EMBL" id="SDX28513.1"/>
    </source>
</evidence>
<dbReference type="GO" id="GO:0006777">
    <property type="term" value="P:Mo-molybdopterin cofactor biosynthetic process"/>
    <property type="evidence" value="ECO:0007669"/>
    <property type="project" value="UniProtKB-UniRule"/>
</dbReference>
<gene>
    <name evidence="13" type="primary">moeA</name>
    <name evidence="13" type="ORF">GCM10008024_22330</name>
    <name evidence="14" type="ORF">SAMN05444006_11325</name>
</gene>
<comment type="pathway">
    <text evidence="3 11">Cofactor biosynthesis; molybdopterin biosynthesis.</text>
</comment>
<dbReference type="Gene3D" id="3.40.980.10">
    <property type="entry name" value="MoaB/Mog-like domain"/>
    <property type="match status" value="1"/>
</dbReference>
<dbReference type="SUPFAM" id="SSF53218">
    <property type="entry name" value="Molybdenum cofactor biosynthesis proteins"/>
    <property type="match status" value="1"/>
</dbReference>
<dbReference type="InterPro" id="IPR005110">
    <property type="entry name" value="MoeA_linker/N"/>
</dbReference>
<evidence type="ECO:0000256" key="10">
    <source>
        <dbReference type="ARBA" id="ARBA00047317"/>
    </source>
</evidence>
<dbReference type="Gene3D" id="2.40.340.10">
    <property type="entry name" value="MoeA, C-terminal, domain IV"/>
    <property type="match status" value="1"/>
</dbReference>
<dbReference type="NCBIfam" id="TIGR00177">
    <property type="entry name" value="molyb_syn"/>
    <property type="match status" value="1"/>
</dbReference>
<reference evidence="13" key="1">
    <citation type="journal article" date="2014" name="Int. J. Syst. Evol. Microbiol.">
        <title>Complete genome sequence of Corynebacterium casei LMG S-19264T (=DSM 44701T), isolated from a smear-ripened cheese.</title>
        <authorList>
            <consortium name="US DOE Joint Genome Institute (JGI-PGF)"/>
            <person name="Walter F."/>
            <person name="Albersmeier A."/>
            <person name="Kalinowski J."/>
            <person name="Ruckert C."/>
        </authorList>
    </citation>
    <scope>NUCLEOTIDE SEQUENCE</scope>
    <source>
        <strain evidence="13">CGMCC 1.10859</strain>
    </source>
</reference>
<evidence type="ECO:0000256" key="1">
    <source>
        <dbReference type="ARBA" id="ARBA00001946"/>
    </source>
</evidence>
<dbReference type="SMART" id="SM00852">
    <property type="entry name" value="MoCF_biosynth"/>
    <property type="match status" value="1"/>
</dbReference>
<dbReference type="InterPro" id="IPR008284">
    <property type="entry name" value="MoCF_biosynth_CS"/>
</dbReference>
<dbReference type="InterPro" id="IPR036425">
    <property type="entry name" value="MoaB/Mog-like_dom_sf"/>
</dbReference>
<dbReference type="EMBL" id="BNAB01000009">
    <property type="protein sequence ID" value="GHE02523.1"/>
    <property type="molecule type" value="Genomic_DNA"/>
</dbReference>
<keyword evidence="9 11" id="KW-0501">Molybdenum cofactor biosynthesis</keyword>
<keyword evidence="5 11" id="KW-0500">Molybdenum</keyword>
<dbReference type="InterPro" id="IPR036135">
    <property type="entry name" value="MoeA_linker/N_sf"/>
</dbReference>
<dbReference type="AlphaFoldDB" id="A0AAN4ZZR5"/>
<evidence type="ECO:0000256" key="6">
    <source>
        <dbReference type="ARBA" id="ARBA00022679"/>
    </source>
</evidence>
<keyword evidence="15" id="KW-1185">Reference proteome</keyword>
<reference evidence="13" key="3">
    <citation type="submission" date="2023-06" db="EMBL/GenBank/DDBJ databases">
        <authorList>
            <person name="Sun Q."/>
            <person name="Zhou Y."/>
        </authorList>
    </citation>
    <scope>NUCLEOTIDE SEQUENCE</scope>
    <source>
        <strain evidence="13">CGMCC 1.10859</strain>
    </source>
</reference>
<dbReference type="EMBL" id="FNOB01000013">
    <property type="protein sequence ID" value="SDX28513.1"/>
    <property type="molecule type" value="Genomic_DNA"/>
</dbReference>
<organism evidence="13 16">
    <name type="scientific">Allgaiera indica</name>
    <dbReference type="NCBI Taxonomy" id="765699"/>
    <lineage>
        <taxon>Bacteria</taxon>
        <taxon>Pseudomonadati</taxon>
        <taxon>Pseudomonadota</taxon>
        <taxon>Alphaproteobacteria</taxon>
        <taxon>Rhodobacterales</taxon>
        <taxon>Paracoccaceae</taxon>
        <taxon>Allgaiera</taxon>
    </lineage>
</organism>
<dbReference type="InterPro" id="IPR001453">
    <property type="entry name" value="MoaB/Mog_dom"/>
</dbReference>
<keyword evidence="6 11" id="KW-0808">Transferase</keyword>
<dbReference type="InterPro" id="IPR036688">
    <property type="entry name" value="MoeA_C_domain_IV_sf"/>
</dbReference>
<comment type="caution">
    <text evidence="13">The sequence shown here is derived from an EMBL/GenBank/DDBJ whole genome shotgun (WGS) entry which is preliminary data.</text>
</comment>
<sequence length="417" mass="43903">MSSRKLLNDCFAHGGTRLRHDEAVALITGRLSCVTAVRRVPLRAATGRWLAAPVTAPRDVPLHRNAAVDGYAFAAPAPEGTLPVAARIAAGDLAPRRLAPGTAARIFTGAPVPEGADSVAMQEDCSITPDGITLPHGLKRGANVRQIGEDVAKGAEILSPGARLRPQDIAALASFGLASVRVQAPVRVAVLSNGDELRDPGGSIAPGQVFDSNRTMLKALIATLPCTVTDLGILPDQAPRIEAAIAEAARNHDLILTSGGVSQGEEDHVVAAIDRLGSRHLWQIAIKPGRPMSFGQIGDCVFLGLPGNPVAAFVCFLLYARPAIVALGGGTPDEPTRYHLPAGFSQTKKPGRREFWRGWLETTPQGPVARKFARDGSGLISGLRRASGLIEVLEDETQVTEGAAVRFLPFDQFGIQG</sequence>
<dbReference type="PANTHER" id="PTHR10192:SF5">
    <property type="entry name" value="GEPHYRIN"/>
    <property type="match status" value="1"/>
</dbReference>
<evidence type="ECO:0000256" key="2">
    <source>
        <dbReference type="ARBA" id="ARBA00002901"/>
    </source>
</evidence>
<dbReference type="SUPFAM" id="SSF63867">
    <property type="entry name" value="MoeA C-terminal domain-like"/>
    <property type="match status" value="1"/>
</dbReference>
<dbReference type="Gene3D" id="2.170.190.11">
    <property type="entry name" value="Molybdopterin biosynthesis moea protein, domain 3"/>
    <property type="match status" value="1"/>
</dbReference>
<comment type="function">
    <text evidence="2 11">Catalyzes the insertion of molybdate into adenylated molybdopterin with the concomitant release of AMP.</text>
</comment>
<dbReference type="NCBIfam" id="NF045515">
    <property type="entry name" value="Glp_gephyrin"/>
    <property type="match status" value="1"/>
</dbReference>
<evidence type="ECO:0000256" key="3">
    <source>
        <dbReference type="ARBA" id="ARBA00005046"/>
    </source>
</evidence>
<dbReference type="EC" id="2.10.1.1" evidence="11"/>
<proteinExistence type="inferred from homology"/>
<dbReference type="CDD" id="cd00887">
    <property type="entry name" value="MoeA"/>
    <property type="match status" value="1"/>
</dbReference>
<dbReference type="PANTHER" id="PTHR10192">
    <property type="entry name" value="MOLYBDOPTERIN BIOSYNTHESIS PROTEIN"/>
    <property type="match status" value="1"/>
</dbReference>
<dbReference type="Pfam" id="PF03453">
    <property type="entry name" value="MoeA_N"/>
    <property type="match status" value="1"/>
</dbReference>
<keyword evidence="7 11" id="KW-0479">Metal-binding</keyword>
<dbReference type="GO" id="GO:0046872">
    <property type="term" value="F:metal ion binding"/>
    <property type="evidence" value="ECO:0007669"/>
    <property type="project" value="UniProtKB-UniRule"/>
</dbReference>
<evidence type="ECO:0000313" key="15">
    <source>
        <dbReference type="Proteomes" id="UP000199541"/>
    </source>
</evidence>
<evidence type="ECO:0000256" key="7">
    <source>
        <dbReference type="ARBA" id="ARBA00022723"/>
    </source>
</evidence>
<dbReference type="InterPro" id="IPR005111">
    <property type="entry name" value="MoeA_C_domain_IV"/>
</dbReference>
<evidence type="ECO:0000313" key="13">
    <source>
        <dbReference type="EMBL" id="GHE02523.1"/>
    </source>
</evidence>
<dbReference type="Pfam" id="PF00994">
    <property type="entry name" value="MoCF_biosynth"/>
    <property type="match status" value="1"/>
</dbReference>
<accession>A0AAN4ZZR5</accession>
<evidence type="ECO:0000256" key="11">
    <source>
        <dbReference type="RuleBase" id="RU365090"/>
    </source>
</evidence>
<keyword evidence="8 11" id="KW-0460">Magnesium</keyword>